<dbReference type="Pfam" id="PF00581">
    <property type="entry name" value="Rhodanese"/>
    <property type="match status" value="1"/>
</dbReference>
<comment type="caution">
    <text evidence="2">The sequence shown here is derived from an EMBL/GenBank/DDBJ whole genome shotgun (WGS) entry which is preliminary data.</text>
</comment>
<organism evidence="2">
    <name type="scientific">mine drainage metagenome</name>
    <dbReference type="NCBI Taxonomy" id="410659"/>
    <lineage>
        <taxon>unclassified sequences</taxon>
        <taxon>metagenomes</taxon>
        <taxon>ecological metagenomes</taxon>
    </lineage>
</organism>
<dbReference type="Gene3D" id="1.10.8.10">
    <property type="entry name" value="DNA helicase RuvA subunit, C-terminal domain"/>
    <property type="match status" value="1"/>
</dbReference>
<gene>
    <name evidence="2" type="ORF">GALL_240880</name>
</gene>
<name>A0A1J5RP94_9ZZZZ</name>
<feature type="domain" description="Rhodanese" evidence="1">
    <location>
        <begin position="86"/>
        <end position="172"/>
    </location>
</feature>
<dbReference type="Pfam" id="PF08857">
    <property type="entry name" value="ParBc_2"/>
    <property type="match status" value="1"/>
</dbReference>
<dbReference type="InterPro" id="IPR014956">
    <property type="entry name" value="ParBc_2"/>
</dbReference>
<protein>
    <submittedName>
        <fullName evidence="2">Putative ParB-like nuclease</fullName>
    </submittedName>
</protein>
<evidence type="ECO:0000313" key="2">
    <source>
        <dbReference type="EMBL" id="OIQ93900.1"/>
    </source>
</evidence>
<dbReference type="Gene3D" id="3.40.250.10">
    <property type="entry name" value="Rhodanese-like domain"/>
    <property type="match status" value="1"/>
</dbReference>
<reference evidence="2" key="1">
    <citation type="submission" date="2016-10" db="EMBL/GenBank/DDBJ databases">
        <title>Sequence of Gallionella enrichment culture.</title>
        <authorList>
            <person name="Poehlein A."/>
            <person name="Muehling M."/>
            <person name="Daniel R."/>
        </authorList>
    </citation>
    <scope>NUCLEOTIDE SEQUENCE</scope>
</reference>
<dbReference type="AlphaFoldDB" id="A0A1J5RP94"/>
<accession>A0A1J5RP94</accession>
<dbReference type="EMBL" id="MLJW01000197">
    <property type="protein sequence ID" value="OIQ93900.1"/>
    <property type="molecule type" value="Genomic_DNA"/>
</dbReference>
<proteinExistence type="predicted"/>
<dbReference type="SUPFAM" id="SSF110849">
    <property type="entry name" value="ParB/Sulfiredoxin"/>
    <property type="match status" value="1"/>
</dbReference>
<dbReference type="InterPro" id="IPR001763">
    <property type="entry name" value="Rhodanese-like_dom"/>
</dbReference>
<dbReference type="InterPro" id="IPR036086">
    <property type="entry name" value="ParB/Sulfiredoxin_sf"/>
</dbReference>
<sequence>MDDEGVRTGCKAMPTRFEDLSDDPFRSLASALRRSGGYAQSVGLYSEFGWAAYLRRHLAVEQVRRDFPSALRAAQVLARAPGARTLPGALDFDNARWFPGDSGALPDAAVLQRVAQGLPPMDPKRPVVSFCNTGHWAATNWFVLSEVLHRPDVKLYPGSMVDWSRAGEPMAHVPSRFEQLWTQLKQAWQGL</sequence>
<evidence type="ECO:0000259" key="1">
    <source>
        <dbReference type="PROSITE" id="PS50206"/>
    </source>
</evidence>
<dbReference type="InterPro" id="IPR036873">
    <property type="entry name" value="Rhodanese-like_dom_sf"/>
</dbReference>
<dbReference type="PROSITE" id="PS50206">
    <property type="entry name" value="RHODANESE_3"/>
    <property type="match status" value="1"/>
</dbReference>
<dbReference type="SUPFAM" id="SSF52821">
    <property type="entry name" value="Rhodanese/Cell cycle control phosphatase"/>
    <property type="match status" value="1"/>
</dbReference>